<gene>
    <name evidence="1" type="ORF">B0H17DRAFT_910483</name>
</gene>
<proteinExistence type="predicted"/>
<evidence type="ECO:0000313" key="1">
    <source>
        <dbReference type="EMBL" id="KAJ7679889.1"/>
    </source>
</evidence>
<name>A0AAD7D5B8_MYCRO</name>
<protein>
    <recommendedName>
        <fullName evidence="3">HAT C-terminal dimerisation domain-containing protein</fullName>
    </recommendedName>
</protein>
<feature type="non-terminal residue" evidence="1">
    <location>
        <position position="1"/>
    </location>
</feature>
<dbReference type="Proteomes" id="UP001221757">
    <property type="component" value="Unassembled WGS sequence"/>
</dbReference>
<reference evidence="1" key="1">
    <citation type="submission" date="2023-03" db="EMBL/GenBank/DDBJ databases">
        <title>Massive genome expansion in bonnet fungi (Mycena s.s.) driven by repeated elements and novel gene families across ecological guilds.</title>
        <authorList>
            <consortium name="Lawrence Berkeley National Laboratory"/>
            <person name="Harder C.B."/>
            <person name="Miyauchi S."/>
            <person name="Viragh M."/>
            <person name="Kuo A."/>
            <person name="Thoen E."/>
            <person name="Andreopoulos B."/>
            <person name="Lu D."/>
            <person name="Skrede I."/>
            <person name="Drula E."/>
            <person name="Henrissat B."/>
            <person name="Morin E."/>
            <person name="Kohler A."/>
            <person name="Barry K."/>
            <person name="LaButti K."/>
            <person name="Morin E."/>
            <person name="Salamov A."/>
            <person name="Lipzen A."/>
            <person name="Mereny Z."/>
            <person name="Hegedus B."/>
            <person name="Baldrian P."/>
            <person name="Stursova M."/>
            <person name="Weitz H."/>
            <person name="Taylor A."/>
            <person name="Grigoriev I.V."/>
            <person name="Nagy L.G."/>
            <person name="Martin F."/>
            <person name="Kauserud H."/>
        </authorList>
    </citation>
    <scope>NUCLEOTIDE SEQUENCE</scope>
    <source>
        <strain evidence="1">CBHHK067</strain>
    </source>
</reference>
<organism evidence="1 2">
    <name type="scientific">Mycena rosella</name>
    <name type="common">Pink bonnet</name>
    <name type="synonym">Agaricus rosellus</name>
    <dbReference type="NCBI Taxonomy" id="1033263"/>
    <lineage>
        <taxon>Eukaryota</taxon>
        <taxon>Fungi</taxon>
        <taxon>Dikarya</taxon>
        <taxon>Basidiomycota</taxon>
        <taxon>Agaricomycotina</taxon>
        <taxon>Agaricomycetes</taxon>
        <taxon>Agaricomycetidae</taxon>
        <taxon>Agaricales</taxon>
        <taxon>Marasmiineae</taxon>
        <taxon>Mycenaceae</taxon>
        <taxon>Mycena</taxon>
    </lineage>
</organism>
<dbReference type="EMBL" id="JARKIE010000126">
    <property type="protein sequence ID" value="KAJ7679889.1"/>
    <property type="molecule type" value="Genomic_DNA"/>
</dbReference>
<evidence type="ECO:0000313" key="2">
    <source>
        <dbReference type="Proteomes" id="UP001221757"/>
    </source>
</evidence>
<evidence type="ECO:0008006" key="3">
    <source>
        <dbReference type="Google" id="ProtNLM"/>
    </source>
</evidence>
<keyword evidence="2" id="KW-1185">Reference proteome</keyword>
<sequence length="153" mass="17623">VFVLALFVNPYIRGTVFSTKNPALKHIGLYNITKQLFIRFFDEDPDLDFHAAFFDYSKDLRKFSRDYINLAEMKQRYECENKHVTVVKVWEQLDTGETNGCNGLVKLPIWLLSIVANSVGSERGFSKCGIFICKLRSVLSIQKARKMNTADMD</sequence>
<comment type="caution">
    <text evidence="1">The sequence shown here is derived from an EMBL/GenBank/DDBJ whole genome shotgun (WGS) entry which is preliminary data.</text>
</comment>
<feature type="non-terminal residue" evidence="1">
    <location>
        <position position="153"/>
    </location>
</feature>
<accession>A0AAD7D5B8</accession>
<dbReference type="AlphaFoldDB" id="A0AAD7D5B8"/>